<dbReference type="AlphaFoldDB" id="A0A7V2ZI89"/>
<evidence type="ECO:0000313" key="2">
    <source>
        <dbReference type="EMBL" id="HFI90457.1"/>
    </source>
</evidence>
<feature type="domain" description="AMP-dependent synthetase/ligase" evidence="1">
    <location>
        <begin position="5"/>
        <end position="344"/>
    </location>
</feature>
<sequence>MKKFFWENLNQFENNTALTEISSGKSLSYFELDKITDDIAERLITKNKKLIFLFTANDIQSVVAYVSVLKSGDSVLLLDKKINDEIRTNLISLYKPHLIINLNEPVEGYTQVENGTELNFLKRITENETIIHPSLKILLSTSGTTGSPKLVRLSADNIQSNAEAIAQYLEIDSEEKPITTLPFNYSYGLSVINSHLLKGANIFLTDKTVFFKDFWNDFKNHKCTSFAGVPYTYQMLKRIGFDKLELPTLKTMTQAGGKLNEEMIKFFADYASKNNVKFFVMYGQTEATARISYVPHNKLQEKIGSIGIAIPGGKISLYFDGLEIKEPNTVGEIVYEGENVMLGYAEALTDLSKGDELAGKLFTGDLGYKDEDGYFYLTGRMKRFIKMFGLRINLDEVQKMIENTFNIASACTGEDEKLRILIQASENFEANVKQKVCELYKLNPSTVSIKSADEIPTKSTGKYDYEKINELFR</sequence>
<name>A0A7V2ZI89_9BACT</name>
<gene>
    <name evidence="2" type="ORF">ENS31_02875</name>
</gene>
<dbReference type="InterPro" id="IPR000873">
    <property type="entry name" value="AMP-dep_synth/lig_dom"/>
</dbReference>
<dbReference type="PANTHER" id="PTHR24096">
    <property type="entry name" value="LONG-CHAIN-FATTY-ACID--COA LIGASE"/>
    <property type="match status" value="1"/>
</dbReference>
<organism evidence="2">
    <name type="scientific">Ignavibacterium album</name>
    <dbReference type="NCBI Taxonomy" id="591197"/>
    <lineage>
        <taxon>Bacteria</taxon>
        <taxon>Pseudomonadati</taxon>
        <taxon>Ignavibacteriota</taxon>
        <taxon>Ignavibacteria</taxon>
        <taxon>Ignavibacteriales</taxon>
        <taxon>Ignavibacteriaceae</taxon>
        <taxon>Ignavibacterium</taxon>
    </lineage>
</organism>
<dbReference type="GO" id="GO:0016405">
    <property type="term" value="F:CoA-ligase activity"/>
    <property type="evidence" value="ECO:0007669"/>
    <property type="project" value="TreeGrafter"/>
</dbReference>
<protein>
    <submittedName>
        <fullName evidence="2">Phosphatase</fullName>
    </submittedName>
</protein>
<proteinExistence type="predicted"/>
<evidence type="ECO:0000259" key="1">
    <source>
        <dbReference type="Pfam" id="PF00501"/>
    </source>
</evidence>
<comment type="caution">
    <text evidence="2">The sequence shown here is derived from an EMBL/GenBank/DDBJ whole genome shotgun (WGS) entry which is preliminary data.</text>
</comment>
<dbReference type="Gene3D" id="3.40.50.12780">
    <property type="entry name" value="N-terminal domain of ligase-like"/>
    <property type="match status" value="1"/>
</dbReference>
<dbReference type="InterPro" id="IPR042099">
    <property type="entry name" value="ANL_N_sf"/>
</dbReference>
<dbReference type="EMBL" id="DSUJ01000008">
    <property type="protein sequence ID" value="HFI90457.1"/>
    <property type="molecule type" value="Genomic_DNA"/>
</dbReference>
<dbReference type="PANTHER" id="PTHR24096:SF267">
    <property type="entry name" value="MALONATE--COA LIGASE ACSF3, MITOCHONDRIAL"/>
    <property type="match status" value="1"/>
</dbReference>
<dbReference type="Pfam" id="PF00501">
    <property type="entry name" value="AMP-binding"/>
    <property type="match status" value="1"/>
</dbReference>
<accession>A0A7V2ZI89</accession>
<reference evidence="2" key="1">
    <citation type="journal article" date="2020" name="mSystems">
        <title>Genome- and Community-Level Interaction Insights into Carbon Utilization and Element Cycling Functions of Hydrothermarchaeota in Hydrothermal Sediment.</title>
        <authorList>
            <person name="Zhou Z."/>
            <person name="Liu Y."/>
            <person name="Xu W."/>
            <person name="Pan J."/>
            <person name="Luo Z.H."/>
            <person name="Li M."/>
        </authorList>
    </citation>
    <scope>NUCLEOTIDE SEQUENCE [LARGE SCALE GENOMIC DNA]</scope>
    <source>
        <strain evidence="2">SpSt-479</strain>
    </source>
</reference>
<dbReference type="SUPFAM" id="SSF56801">
    <property type="entry name" value="Acetyl-CoA synthetase-like"/>
    <property type="match status" value="1"/>
</dbReference>